<evidence type="ECO:0000313" key="11">
    <source>
        <dbReference type="Proteomes" id="UP000731465"/>
    </source>
</evidence>
<evidence type="ECO:0000256" key="3">
    <source>
        <dbReference type="ARBA" id="ARBA00022475"/>
    </source>
</evidence>
<keyword evidence="5 10" id="KW-0067">ATP-binding</keyword>
<dbReference type="EMBL" id="JAGFNY010000001">
    <property type="protein sequence ID" value="MBW7569470.1"/>
    <property type="molecule type" value="Genomic_DNA"/>
</dbReference>
<protein>
    <submittedName>
        <fullName evidence="10">ATP-binding cassette domain-containing protein</fullName>
    </submittedName>
</protein>
<name>A0ABS7DDT9_9GAMM</name>
<dbReference type="Proteomes" id="UP000731465">
    <property type="component" value="Unassembled WGS sequence"/>
</dbReference>
<dbReference type="SUPFAM" id="SSF52540">
    <property type="entry name" value="P-loop containing nucleoside triphosphate hydrolases"/>
    <property type="match status" value="1"/>
</dbReference>
<dbReference type="PANTHER" id="PTHR43166">
    <property type="entry name" value="AMINO ACID IMPORT ATP-BINDING PROTEIN"/>
    <property type="match status" value="1"/>
</dbReference>
<dbReference type="Pfam" id="PF09383">
    <property type="entry name" value="NIL"/>
    <property type="match status" value="1"/>
</dbReference>
<evidence type="ECO:0000256" key="8">
    <source>
        <dbReference type="ARBA" id="ARBA00023136"/>
    </source>
</evidence>
<evidence type="ECO:0000256" key="6">
    <source>
        <dbReference type="ARBA" id="ARBA00022967"/>
    </source>
</evidence>
<evidence type="ECO:0000256" key="2">
    <source>
        <dbReference type="ARBA" id="ARBA00022448"/>
    </source>
</evidence>
<evidence type="ECO:0000313" key="10">
    <source>
        <dbReference type="EMBL" id="MBW7569470.1"/>
    </source>
</evidence>
<keyword evidence="11" id="KW-1185">Reference proteome</keyword>
<dbReference type="PANTHER" id="PTHR43166:SF30">
    <property type="entry name" value="METHIONINE IMPORT ATP-BINDING PROTEIN METN"/>
    <property type="match status" value="1"/>
</dbReference>
<gene>
    <name evidence="10" type="ORF">J5V48_00990</name>
</gene>
<dbReference type="Pfam" id="PF00005">
    <property type="entry name" value="ABC_tran"/>
    <property type="match status" value="1"/>
</dbReference>
<evidence type="ECO:0000256" key="5">
    <source>
        <dbReference type="ARBA" id="ARBA00022840"/>
    </source>
</evidence>
<keyword evidence="4" id="KW-0547">Nucleotide-binding</keyword>
<evidence type="ECO:0000256" key="4">
    <source>
        <dbReference type="ARBA" id="ARBA00022741"/>
    </source>
</evidence>
<comment type="subcellular location">
    <subcellularLocation>
        <location evidence="1">Cell inner membrane</location>
        <topology evidence="1">Peripheral membrane protein</topology>
    </subcellularLocation>
</comment>
<keyword evidence="6" id="KW-1278">Translocase</keyword>
<dbReference type="Gene3D" id="3.40.50.300">
    <property type="entry name" value="P-loop containing nucleotide triphosphate hydrolases"/>
    <property type="match status" value="1"/>
</dbReference>
<dbReference type="Gene3D" id="3.30.70.260">
    <property type="match status" value="1"/>
</dbReference>
<dbReference type="InterPro" id="IPR018449">
    <property type="entry name" value="NIL_domain"/>
</dbReference>
<feature type="domain" description="ABC transporter" evidence="9">
    <location>
        <begin position="2"/>
        <end position="241"/>
    </location>
</feature>
<dbReference type="SMART" id="SM00382">
    <property type="entry name" value="AAA"/>
    <property type="match status" value="1"/>
</dbReference>
<dbReference type="PROSITE" id="PS50893">
    <property type="entry name" value="ABC_TRANSPORTER_2"/>
    <property type="match status" value="1"/>
</dbReference>
<proteinExistence type="predicted"/>
<keyword evidence="8" id="KW-0472">Membrane</keyword>
<dbReference type="SMART" id="SM00930">
    <property type="entry name" value="NIL"/>
    <property type="match status" value="1"/>
</dbReference>
<dbReference type="GO" id="GO:0005524">
    <property type="term" value="F:ATP binding"/>
    <property type="evidence" value="ECO:0007669"/>
    <property type="project" value="UniProtKB-KW"/>
</dbReference>
<evidence type="ECO:0000259" key="9">
    <source>
        <dbReference type="PROSITE" id="PS50893"/>
    </source>
</evidence>
<dbReference type="SUPFAM" id="SSF55021">
    <property type="entry name" value="ACT-like"/>
    <property type="match status" value="1"/>
</dbReference>
<dbReference type="PROSITE" id="PS00211">
    <property type="entry name" value="ABC_TRANSPORTER_1"/>
    <property type="match status" value="1"/>
</dbReference>
<dbReference type="RefSeq" id="WP_219936017.1">
    <property type="nucleotide sequence ID" value="NZ_JAGFNY010000001.1"/>
</dbReference>
<dbReference type="InterPro" id="IPR050086">
    <property type="entry name" value="MetN_ABC_transporter-like"/>
</dbReference>
<organism evidence="10 11">
    <name type="scientific">Succinivibrio faecicola</name>
    <dbReference type="NCBI Taxonomy" id="2820300"/>
    <lineage>
        <taxon>Bacteria</taxon>
        <taxon>Pseudomonadati</taxon>
        <taxon>Pseudomonadota</taxon>
        <taxon>Gammaproteobacteria</taxon>
        <taxon>Aeromonadales</taxon>
        <taxon>Succinivibrionaceae</taxon>
        <taxon>Succinivibrio</taxon>
    </lineage>
</organism>
<keyword evidence="2" id="KW-0813">Transport</keyword>
<dbReference type="InterPro" id="IPR003593">
    <property type="entry name" value="AAA+_ATPase"/>
</dbReference>
<dbReference type="InterPro" id="IPR045865">
    <property type="entry name" value="ACT-like_dom_sf"/>
</dbReference>
<keyword evidence="3" id="KW-1003">Cell membrane</keyword>
<dbReference type="InterPro" id="IPR017871">
    <property type="entry name" value="ABC_transporter-like_CS"/>
</dbReference>
<dbReference type="CDD" id="cd03258">
    <property type="entry name" value="ABC_MetN_methionine_transporter"/>
    <property type="match status" value="1"/>
</dbReference>
<evidence type="ECO:0000256" key="7">
    <source>
        <dbReference type="ARBA" id="ARBA00022970"/>
    </source>
</evidence>
<accession>A0ABS7DDT9</accession>
<reference evidence="10 11" key="1">
    <citation type="submission" date="2021-03" db="EMBL/GenBank/DDBJ databases">
        <title>Succinivibrio sp. nov. isolated from feces of cow.</title>
        <authorList>
            <person name="Choi J.-Y."/>
        </authorList>
    </citation>
    <scope>NUCLEOTIDE SEQUENCE [LARGE SCALE GENOMIC DNA]</scope>
    <source>
        <strain evidence="10 11">AGMB01872</strain>
    </source>
</reference>
<dbReference type="InterPro" id="IPR041701">
    <property type="entry name" value="MetN_ABC"/>
</dbReference>
<evidence type="ECO:0000256" key="1">
    <source>
        <dbReference type="ARBA" id="ARBA00004417"/>
    </source>
</evidence>
<sequence>MIRFEDVSVKFTRDDKTFTAVDKVTLEVKKGEFFGIVGSSGAGKSTLVRTVNLLQRPSSGKVFVNGEDITSLDGAALSNLRLKIGMIFQHFNLVKNATVYDNVAFALKASSTPKNEIPLRVLELLKIVGLSDKAKLYPSSLSGGQKQRVAIARALANNPEILLCDEATSALDPDNTKEVVQTLKNIKNSYPITILFITHQMEVAKSLFDKIAVMDHGKLVEVGSSYDIFARPTSNAAKNLINKSFDGVVPQEVLDHEHSLYLITFKEENAYEAVISEVSRRFTNIDLSIIAGNIEYIQQKPLGRLLISLRGNDKAQFDSVLTFLKEKAYVHEFKGVVANV</sequence>
<keyword evidence="7" id="KW-0029">Amino-acid transport</keyword>
<dbReference type="InterPro" id="IPR003439">
    <property type="entry name" value="ABC_transporter-like_ATP-bd"/>
</dbReference>
<comment type="caution">
    <text evidence="10">The sequence shown here is derived from an EMBL/GenBank/DDBJ whole genome shotgun (WGS) entry which is preliminary data.</text>
</comment>
<dbReference type="InterPro" id="IPR027417">
    <property type="entry name" value="P-loop_NTPase"/>
</dbReference>